<dbReference type="InterPro" id="IPR009057">
    <property type="entry name" value="Homeodomain-like_sf"/>
</dbReference>
<dbReference type="PRINTS" id="PR00032">
    <property type="entry name" value="HTHARAC"/>
</dbReference>
<protein>
    <submittedName>
        <fullName evidence="5">AraC family transcriptional regulator</fullName>
    </submittedName>
</protein>
<dbReference type="InterPro" id="IPR050204">
    <property type="entry name" value="AraC_XylS_family_regulators"/>
</dbReference>
<dbReference type="PROSITE" id="PS00041">
    <property type="entry name" value="HTH_ARAC_FAMILY_1"/>
    <property type="match status" value="1"/>
</dbReference>
<proteinExistence type="predicted"/>
<evidence type="ECO:0000259" key="4">
    <source>
        <dbReference type="PROSITE" id="PS01124"/>
    </source>
</evidence>
<evidence type="ECO:0000256" key="1">
    <source>
        <dbReference type="ARBA" id="ARBA00023015"/>
    </source>
</evidence>
<dbReference type="AlphaFoldDB" id="A0A6N8FZT2"/>
<keyword evidence="1" id="KW-0805">Transcription regulation</keyword>
<evidence type="ECO:0000313" key="5">
    <source>
        <dbReference type="EMBL" id="MUL38638.1"/>
    </source>
</evidence>
<reference evidence="5 6" key="1">
    <citation type="journal article" date="2019" name="Front. Microbiol.">
        <title>Genomic Features for Desiccation Tolerance and Sugar Biosynthesis in the Extremophile Gloeocapsopsis sp. UTEX B3054.</title>
        <authorList>
            <person name="Urrejola C."/>
            <person name="Alcorta J."/>
            <person name="Salas L."/>
            <person name="Vasquez M."/>
            <person name="Polz M.F."/>
            <person name="Vicuna R."/>
            <person name="Diez B."/>
        </authorList>
    </citation>
    <scope>NUCLEOTIDE SEQUENCE [LARGE SCALE GENOMIC DNA]</scope>
    <source>
        <strain evidence="5 6">1H9</strain>
    </source>
</reference>
<dbReference type="InterPro" id="IPR018062">
    <property type="entry name" value="HTH_AraC-typ_CS"/>
</dbReference>
<keyword evidence="6" id="KW-1185">Reference proteome</keyword>
<dbReference type="GO" id="GO:0003700">
    <property type="term" value="F:DNA-binding transcription factor activity"/>
    <property type="evidence" value="ECO:0007669"/>
    <property type="project" value="InterPro"/>
</dbReference>
<dbReference type="Pfam" id="PF12833">
    <property type="entry name" value="HTH_18"/>
    <property type="match status" value="1"/>
</dbReference>
<sequence length="286" mass="32566">MVRSLPLISNSLPLLTLTRQWESIAVEYSCMNAIGEFDFVMPKNTISVAFVPHERVTWSVDGTSSQTTALPPGSAFLYSNRNFVWHYREQSSEYINITLDQNLLNQVAAENSVSTPVEIEHRVIFPDTTILHVAQLLKSEIINGGLAGKVYTESLRNLLMVHLLRNYNRAVVKPQLENKLLNTFKLNQVKNFIEEHLAEDITIADMAAVVHISQFHFARAFKTATGESPHRYLTQRRIERAKVLLSVTRLAVAEVAYRVGFYNQSHFTAQFRKLTGVTPKQYRDCL</sequence>
<comment type="caution">
    <text evidence="5">The sequence shown here is derived from an EMBL/GenBank/DDBJ whole genome shotgun (WGS) entry which is preliminary data.</text>
</comment>
<evidence type="ECO:0000313" key="6">
    <source>
        <dbReference type="Proteomes" id="UP000441797"/>
    </source>
</evidence>
<keyword evidence="3" id="KW-0804">Transcription</keyword>
<dbReference type="Gene3D" id="1.10.10.60">
    <property type="entry name" value="Homeodomain-like"/>
    <property type="match status" value="2"/>
</dbReference>
<dbReference type="InterPro" id="IPR020449">
    <property type="entry name" value="Tscrpt_reg_AraC-type_HTH"/>
</dbReference>
<dbReference type="Proteomes" id="UP000441797">
    <property type="component" value="Unassembled WGS sequence"/>
</dbReference>
<organism evidence="5 6">
    <name type="scientific">Gloeocapsopsis dulcis AAB1 = 1H9</name>
    <dbReference type="NCBI Taxonomy" id="1433147"/>
    <lineage>
        <taxon>Bacteria</taxon>
        <taxon>Bacillati</taxon>
        <taxon>Cyanobacteriota</taxon>
        <taxon>Cyanophyceae</taxon>
        <taxon>Oscillatoriophycideae</taxon>
        <taxon>Chroococcales</taxon>
        <taxon>Chroococcaceae</taxon>
        <taxon>Gloeocapsopsis</taxon>
        <taxon>Gloeocapsopsis dulcis</taxon>
    </lineage>
</organism>
<dbReference type="PANTHER" id="PTHR46796">
    <property type="entry name" value="HTH-TYPE TRANSCRIPTIONAL ACTIVATOR RHAS-RELATED"/>
    <property type="match status" value="1"/>
</dbReference>
<name>A0A6N8FZT2_9CHRO</name>
<gene>
    <name evidence="5" type="ORF">BWI75_20520</name>
</gene>
<evidence type="ECO:0000256" key="2">
    <source>
        <dbReference type="ARBA" id="ARBA00023125"/>
    </source>
</evidence>
<dbReference type="PANTHER" id="PTHR46796:SF6">
    <property type="entry name" value="ARAC SUBFAMILY"/>
    <property type="match status" value="1"/>
</dbReference>
<keyword evidence="2" id="KW-0238">DNA-binding</keyword>
<dbReference type="SUPFAM" id="SSF46689">
    <property type="entry name" value="Homeodomain-like"/>
    <property type="match status" value="2"/>
</dbReference>
<dbReference type="PROSITE" id="PS01124">
    <property type="entry name" value="HTH_ARAC_FAMILY_2"/>
    <property type="match status" value="1"/>
</dbReference>
<dbReference type="GO" id="GO:0043565">
    <property type="term" value="F:sequence-specific DNA binding"/>
    <property type="evidence" value="ECO:0007669"/>
    <property type="project" value="InterPro"/>
</dbReference>
<dbReference type="InterPro" id="IPR018060">
    <property type="entry name" value="HTH_AraC"/>
</dbReference>
<dbReference type="SMART" id="SM00342">
    <property type="entry name" value="HTH_ARAC"/>
    <property type="match status" value="1"/>
</dbReference>
<evidence type="ECO:0000256" key="3">
    <source>
        <dbReference type="ARBA" id="ARBA00023163"/>
    </source>
</evidence>
<dbReference type="EMBL" id="NAPY01000044">
    <property type="protein sequence ID" value="MUL38638.1"/>
    <property type="molecule type" value="Genomic_DNA"/>
</dbReference>
<feature type="domain" description="HTH araC/xylS-type" evidence="4">
    <location>
        <begin position="187"/>
        <end position="285"/>
    </location>
</feature>
<accession>A0A6N8FZT2</accession>